<evidence type="ECO:0000256" key="6">
    <source>
        <dbReference type="ARBA" id="ARBA00022917"/>
    </source>
</evidence>
<keyword evidence="11" id="KW-0732">Signal</keyword>
<comment type="catalytic activity">
    <reaction evidence="9">
        <text>tRNA(Trp) + L-tryptophan + ATP = L-tryptophyl-tRNA(Trp) + AMP + diphosphate + H(+)</text>
        <dbReference type="Rhea" id="RHEA:24080"/>
        <dbReference type="Rhea" id="RHEA-COMP:9671"/>
        <dbReference type="Rhea" id="RHEA-COMP:9705"/>
        <dbReference type="ChEBI" id="CHEBI:15378"/>
        <dbReference type="ChEBI" id="CHEBI:30616"/>
        <dbReference type="ChEBI" id="CHEBI:33019"/>
        <dbReference type="ChEBI" id="CHEBI:57912"/>
        <dbReference type="ChEBI" id="CHEBI:78442"/>
        <dbReference type="ChEBI" id="CHEBI:78535"/>
        <dbReference type="ChEBI" id="CHEBI:456215"/>
        <dbReference type="EC" id="6.1.1.2"/>
    </reaction>
</comment>
<dbReference type="Gene3D" id="3.40.50.620">
    <property type="entry name" value="HUPs"/>
    <property type="match status" value="1"/>
</dbReference>
<keyword evidence="6 10" id="KW-0648">Protein biosynthesis</keyword>
<dbReference type="GO" id="GO:0006436">
    <property type="term" value="P:tryptophanyl-tRNA aminoacylation"/>
    <property type="evidence" value="ECO:0007669"/>
    <property type="project" value="InterPro"/>
</dbReference>
<dbReference type="GO" id="GO:0005737">
    <property type="term" value="C:cytoplasm"/>
    <property type="evidence" value="ECO:0007669"/>
    <property type="project" value="TreeGrafter"/>
</dbReference>
<dbReference type="InterPro" id="IPR001412">
    <property type="entry name" value="aa-tRNA-synth_I_CS"/>
</dbReference>
<comment type="caution">
    <text evidence="12">The sequence shown here is derived from an EMBL/GenBank/DDBJ whole genome shotgun (WGS) entry which is preliminary data.</text>
</comment>
<dbReference type="Proteomes" id="UP000018320">
    <property type="component" value="Unassembled WGS sequence"/>
</dbReference>
<evidence type="ECO:0000313" key="13">
    <source>
        <dbReference type="Proteomes" id="UP000018320"/>
    </source>
</evidence>
<accession>V6TKX3</accession>
<dbReference type="PANTHER" id="PTHR10055">
    <property type="entry name" value="TRYPTOPHANYL-TRNA SYNTHETASE"/>
    <property type="match status" value="1"/>
</dbReference>
<evidence type="ECO:0000256" key="7">
    <source>
        <dbReference type="ARBA" id="ARBA00023146"/>
    </source>
</evidence>
<dbReference type="AlphaFoldDB" id="V6TKX3"/>
<keyword evidence="4 10" id="KW-0547">Nucleotide-binding</keyword>
<dbReference type="CDD" id="cd00806">
    <property type="entry name" value="TrpRS_core"/>
    <property type="match status" value="1"/>
</dbReference>
<dbReference type="PROSITE" id="PS00178">
    <property type="entry name" value="AA_TRNA_LIGASE_I"/>
    <property type="match status" value="1"/>
</dbReference>
<keyword evidence="3 10" id="KW-0436">Ligase</keyword>
<dbReference type="InterPro" id="IPR002306">
    <property type="entry name" value="Trp-tRNA-ligase"/>
</dbReference>
<evidence type="ECO:0000256" key="11">
    <source>
        <dbReference type="SAM" id="SignalP"/>
    </source>
</evidence>
<dbReference type="SUPFAM" id="SSF52374">
    <property type="entry name" value="Nucleotidylyl transferase"/>
    <property type="match status" value="1"/>
</dbReference>
<evidence type="ECO:0000256" key="2">
    <source>
        <dbReference type="ARBA" id="ARBA00013161"/>
    </source>
</evidence>
<name>V6TKX3_GIAIN</name>
<dbReference type="VEuPathDB" id="GiardiaDB:GL50803_003032"/>
<organism evidence="12 13">
    <name type="scientific">Giardia intestinalis</name>
    <name type="common">Giardia lamblia</name>
    <dbReference type="NCBI Taxonomy" id="5741"/>
    <lineage>
        <taxon>Eukaryota</taxon>
        <taxon>Metamonada</taxon>
        <taxon>Diplomonadida</taxon>
        <taxon>Hexamitidae</taxon>
        <taxon>Giardiinae</taxon>
        <taxon>Giardia</taxon>
    </lineage>
</organism>
<dbReference type="FunFam" id="1.10.240.10:FF:000007">
    <property type="entry name" value="Tryptophan--tRNA ligase"/>
    <property type="match status" value="1"/>
</dbReference>
<protein>
    <recommendedName>
        <fullName evidence="2">tryptophan--tRNA ligase</fullName>
        <ecNumber evidence="2">6.1.1.2</ecNumber>
    </recommendedName>
    <alternativeName>
        <fullName evidence="8">Tryptophanyl-tRNA synthetase</fullName>
    </alternativeName>
</protein>
<dbReference type="Gene3D" id="1.10.240.10">
    <property type="entry name" value="Tyrosyl-Transfer RNA Synthetase"/>
    <property type="match status" value="1"/>
</dbReference>
<dbReference type="NCBIfam" id="TIGR00233">
    <property type="entry name" value="trpS"/>
    <property type="match status" value="1"/>
</dbReference>
<keyword evidence="7 10" id="KW-0030">Aminoacyl-tRNA synthetase</keyword>
<dbReference type="InterPro" id="IPR002305">
    <property type="entry name" value="aa-tRNA-synth_Ic"/>
</dbReference>
<reference evidence="13" key="1">
    <citation type="submission" date="2012-02" db="EMBL/GenBank/DDBJ databases">
        <title>Genome sequencing of Giardia lamblia Genotypes A2 and B isolates (DH and GS) and comparative analysis with the genomes of Genotypes A1 and E (WB and Pig).</title>
        <authorList>
            <person name="Adam R."/>
            <person name="Dahlstrom E."/>
            <person name="Martens C."/>
            <person name="Bruno D."/>
            <person name="Barbian K."/>
            <person name="Porcella S.F."/>
            <person name="Nash T."/>
        </authorList>
    </citation>
    <scope>NUCLEOTIDE SEQUENCE</scope>
    <source>
        <strain evidence="13">DH</strain>
    </source>
</reference>
<evidence type="ECO:0000256" key="5">
    <source>
        <dbReference type="ARBA" id="ARBA00022840"/>
    </source>
</evidence>
<dbReference type="InterPro" id="IPR014729">
    <property type="entry name" value="Rossmann-like_a/b/a_fold"/>
</dbReference>
<dbReference type="PRINTS" id="PR01039">
    <property type="entry name" value="TRNASYNTHTRP"/>
</dbReference>
<evidence type="ECO:0000256" key="9">
    <source>
        <dbReference type="ARBA" id="ARBA00049929"/>
    </source>
</evidence>
<comment type="similarity">
    <text evidence="1 10">Belongs to the class-I aminoacyl-tRNA synthetase family.</text>
</comment>
<evidence type="ECO:0000256" key="4">
    <source>
        <dbReference type="ARBA" id="ARBA00022741"/>
    </source>
</evidence>
<dbReference type="GO" id="GO:0005524">
    <property type="term" value="F:ATP binding"/>
    <property type="evidence" value="ECO:0007669"/>
    <property type="project" value="UniProtKB-KW"/>
</dbReference>
<evidence type="ECO:0000256" key="10">
    <source>
        <dbReference type="RuleBase" id="RU363036"/>
    </source>
</evidence>
<dbReference type="EMBL" id="AHGT01000024">
    <property type="protein sequence ID" value="ESU37605.1"/>
    <property type="molecule type" value="Genomic_DNA"/>
</dbReference>
<evidence type="ECO:0000313" key="12">
    <source>
        <dbReference type="EMBL" id="ESU37605.1"/>
    </source>
</evidence>
<gene>
    <name evidence="12" type="ORF">DHA2_3032</name>
</gene>
<evidence type="ECO:0000256" key="3">
    <source>
        <dbReference type="ARBA" id="ARBA00022598"/>
    </source>
</evidence>
<reference evidence="12 13" key="2">
    <citation type="journal article" date="2013" name="Genome Biol. Evol.">
        <title>Genome sequencing of Giardia lamblia genotypes A2 and B isolates (DH and GS) and comparative analysis with the genomes of genotypes A1 and E (WB and Pig).</title>
        <authorList>
            <person name="Adam R.D."/>
            <person name="Dahlstrom E.W."/>
            <person name="Martens C.A."/>
            <person name="Bruno D.P."/>
            <person name="Barbian K.D."/>
            <person name="Ricklefs S.M."/>
            <person name="Hernandez M.M."/>
            <person name="Narla N.P."/>
            <person name="Patel R.B."/>
            <person name="Porcella S.F."/>
            <person name="Nash T.E."/>
        </authorList>
    </citation>
    <scope>NUCLEOTIDE SEQUENCE [LARGE SCALE GENOMIC DNA]</scope>
    <source>
        <strain evidence="12 13">DH</strain>
    </source>
</reference>
<sequence>MMEGLRTKKCWGVFLIFPCLAEMETDATAEAAAVAYEDIITRFGAAPITDDLLKRFETVTGTKAHPMLRRGLFYAHRDFEEFLSYYEKGHPIYIYTGRGPSSGALHLGHLLPFIFTKYLQDAFKCYVVIQITDDEKFLRNRSLSYAEVDSYTRENIKDIIACGFDPDKTFIFINSQYLSLKNRYRFSCLVDRMLPISQLRASFGFSNDANVGYAAFPPKQMLPVYSTYFDGLPFTRVPLSVGTGNEDAADTASTKKASKKTPKKDAVLSPVHVVEELFPDSKRYQKAMCLIASGIEQDPYFRLARDLAPRMGHPKNAYLLGKFLPGLQGSGTKMSASDPNSAIYLTDTPAQIKNKINRYAFSGGRDTEEEHRAFGADLSVDVSVRYLEVFMKDDAELEKLKTDYKAGKLLTGEVKATLIGILQGLVKEHAERRDKVDAAVIESFTVKKELQ</sequence>
<dbReference type="VEuPathDB" id="GiardiaDB:DHA2_3032"/>
<dbReference type="VEuPathDB" id="GiardiaDB:GL50581_2075"/>
<evidence type="ECO:0000256" key="8">
    <source>
        <dbReference type="ARBA" id="ARBA00030268"/>
    </source>
</evidence>
<dbReference type="EC" id="6.1.1.2" evidence="2"/>
<dbReference type="GO" id="GO:0004830">
    <property type="term" value="F:tryptophan-tRNA ligase activity"/>
    <property type="evidence" value="ECO:0007669"/>
    <property type="project" value="UniProtKB-EC"/>
</dbReference>
<feature type="signal peptide" evidence="11">
    <location>
        <begin position="1"/>
        <end position="21"/>
    </location>
</feature>
<evidence type="ECO:0000256" key="1">
    <source>
        <dbReference type="ARBA" id="ARBA00005594"/>
    </source>
</evidence>
<dbReference type="Pfam" id="PF00579">
    <property type="entry name" value="tRNA-synt_1b"/>
    <property type="match status" value="2"/>
</dbReference>
<dbReference type="VEuPathDB" id="GiardiaDB:QR46_2293"/>
<feature type="chain" id="PRO_5004751743" description="tryptophan--tRNA ligase" evidence="11">
    <location>
        <begin position="22"/>
        <end position="451"/>
    </location>
</feature>
<dbReference type="PANTHER" id="PTHR10055:SF1">
    <property type="entry name" value="TRYPTOPHAN--TRNA LIGASE, CYTOPLASMIC"/>
    <property type="match status" value="1"/>
</dbReference>
<keyword evidence="5 10" id="KW-0067">ATP-binding</keyword>
<proteinExistence type="inferred from homology"/>